<keyword evidence="4" id="KW-1185">Reference proteome</keyword>
<protein>
    <recommendedName>
        <fullName evidence="2">DUF4340 domain-containing protein</fullName>
    </recommendedName>
</protein>
<accession>A0A419T5F7</accession>
<feature type="domain" description="DUF4340" evidence="2">
    <location>
        <begin position="234"/>
        <end position="321"/>
    </location>
</feature>
<sequence>MKKKKGMIYSACTLILLCALYVGVNFYLTGTEKKENEKKEADKTYMTDLSDIQAVSYDNNGQELSFTKKDGVWKYDSDDRFPVKQVQLEAMASTASKLEALRKLEGADALSAYGLDKPIRKVEVTAGDGKRSVILIGNGTEDGNYYAVIQGENTPYLISSSLFSETEGGLNEVMALEEFPAIQGTDIKTITITQNGTTSHYLKKVTDKADKSDKDETIEWYKDSVDSESNKLKENSPLNVLADSISGLKVKSCADYKAEESQLGSYGLEKPLAEINYTYEKNGKEETFHLSIGSLNQDSTAYYTRTEGSSYINEIDKASVDKCLNVDKQV</sequence>
<keyword evidence="1" id="KW-0472">Membrane</keyword>
<dbReference type="InterPro" id="IPR025641">
    <property type="entry name" value="DUF4340"/>
</dbReference>
<reference evidence="3 4" key="1">
    <citation type="submission" date="2016-08" db="EMBL/GenBank/DDBJ databases">
        <title>A new outlook on sporulation: Clostridium algidixylanolyticum.</title>
        <authorList>
            <person name="Poppleton D.I."/>
            <person name="Gribaldo S."/>
        </authorList>
    </citation>
    <scope>NUCLEOTIDE SEQUENCE [LARGE SCALE GENOMIC DNA]</scope>
    <source>
        <strain evidence="3 4">SPL73</strain>
    </source>
</reference>
<dbReference type="OrthoDB" id="9768524at2"/>
<dbReference type="EMBL" id="MCIA01000010">
    <property type="protein sequence ID" value="RKD32675.1"/>
    <property type="molecule type" value="Genomic_DNA"/>
</dbReference>
<evidence type="ECO:0000313" key="4">
    <source>
        <dbReference type="Proteomes" id="UP000284277"/>
    </source>
</evidence>
<dbReference type="AlphaFoldDB" id="A0A419T5F7"/>
<proteinExistence type="predicted"/>
<organism evidence="3 4">
    <name type="scientific">Lacrimispora algidixylanolytica</name>
    <dbReference type="NCBI Taxonomy" id="94868"/>
    <lineage>
        <taxon>Bacteria</taxon>
        <taxon>Bacillati</taxon>
        <taxon>Bacillota</taxon>
        <taxon>Clostridia</taxon>
        <taxon>Lachnospirales</taxon>
        <taxon>Lachnospiraceae</taxon>
        <taxon>Lacrimispora</taxon>
    </lineage>
</organism>
<evidence type="ECO:0000259" key="2">
    <source>
        <dbReference type="Pfam" id="PF14238"/>
    </source>
</evidence>
<evidence type="ECO:0000256" key="1">
    <source>
        <dbReference type="SAM" id="Phobius"/>
    </source>
</evidence>
<feature type="transmembrane region" description="Helical" evidence="1">
    <location>
        <begin position="7"/>
        <end position="28"/>
    </location>
</feature>
<keyword evidence="1" id="KW-1133">Transmembrane helix</keyword>
<comment type="caution">
    <text evidence="3">The sequence shown here is derived from an EMBL/GenBank/DDBJ whole genome shotgun (WGS) entry which is preliminary data.</text>
</comment>
<dbReference type="Pfam" id="PF14238">
    <property type="entry name" value="DUF4340"/>
    <property type="match status" value="2"/>
</dbReference>
<dbReference type="RefSeq" id="WP_120196383.1">
    <property type="nucleotide sequence ID" value="NZ_MCIA01000010.1"/>
</dbReference>
<gene>
    <name evidence="3" type="ORF">BET01_17365</name>
</gene>
<name>A0A419T5F7_9FIRM</name>
<evidence type="ECO:0000313" key="3">
    <source>
        <dbReference type="EMBL" id="RKD32675.1"/>
    </source>
</evidence>
<dbReference type="Proteomes" id="UP000284277">
    <property type="component" value="Unassembled WGS sequence"/>
</dbReference>
<feature type="domain" description="DUF4340" evidence="2">
    <location>
        <begin position="73"/>
        <end position="217"/>
    </location>
</feature>
<keyword evidence="1" id="KW-0812">Transmembrane</keyword>